<dbReference type="Proteomes" id="UP000319671">
    <property type="component" value="Unassembled WGS sequence"/>
</dbReference>
<evidence type="ECO:0000313" key="2">
    <source>
        <dbReference type="EMBL" id="TWE06415.1"/>
    </source>
</evidence>
<gene>
    <name evidence="2" type="ORF">FB550_102437</name>
</gene>
<dbReference type="EMBL" id="VIVN01000002">
    <property type="protein sequence ID" value="TWE06415.1"/>
    <property type="molecule type" value="Genomic_DNA"/>
</dbReference>
<protein>
    <submittedName>
        <fullName evidence="2">Uncharacterized protein</fullName>
    </submittedName>
</protein>
<evidence type="ECO:0000256" key="1">
    <source>
        <dbReference type="SAM" id="Coils"/>
    </source>
</evidence>
<accession>A0A561DSR8</accession>
<name>A0A561DSR8_9BACI</name>
<comment type="caution">
    <text evidence="2">The sequence shown here is derived from an EMBL/GenBank/DDBJ whole genome shotgun (WGS) entry which is preliminary data.</text>
</comment>
<dbReference type="AlphaFoldDB" id="A0A561DSR8"/>
<sequence>MLTLIFGFVLLIIGLGIIAAVLEKMQHQFNKQLDQVKKENRELKRRVSFLEYKK</sequence>
<proteinExistence type="predicted"/>
<organism evidence="2 3">
    <name type="scientific">Neobacillus bataviensis</name>
    <dbReference type="NCBI Taxonomy" id="220685"/>
    <lineage>
        <taxon>Bacteria</taxon>
        <taxon>Bacillati</taxon>
        <taxon>Bacillota</taxon>
        <taxon>Bacilli</taxon>
        <taxon>Bacillales</taxon>
        <taxon>Bacillaceae</taxon>
        <taxon>Neobacillus</taxon>
    </lineage>
</organism>
<feature type="coiled-coil region" evidence="1">
    <location>
        <begin position="19"/>
        <end position="53"/>
    </location>
</feature>
<evidence type="ECO:0000313" key="3">
    <source>
        <dbReference type="Proteomes" id="UP000319671"/>
    </source>
</evidence>
<keyword evidence="3" id="KW-1185">Reference proteome</keyword>
<keyword evidence="1" id="KW-0175">Coiled coil</keyword>
<reference evidence="2 3" key="1">
    <citation type="submission" date="2019-06" db="EMBL/GenBank/DDBJ databases">
        <title>Sorghum-associated microbial communities from plants grown in Nebraska, USA.</title>
        <authorList>
            <person name="Schachtman D."/>
        </authorList>
    </citation>
    <scope>NUCLEOTIDE SEQUENCE [LARGE SCALE GENOMIC DNA]</scope>
    <source>
        <strain evidence="2 3">2482</strain>
    </source>
</reference>